<name>A0AA36DC13_9BILA</name>
<feature type="compositionally biased region" description="Polar residues" evidence="1">
    <location>
        <begin position="18"/>
        <end position="27"/>
    </location>
</feature>
<evidence type="ECO:0000256" key="1">
    <source>
        <dbReference type="SAM" id="MobiDB-lite"/>
    </source>
</evidence>
<sequence length="201" mass="23260">MSSNRHRSIERPRISTHHIPQSQQPISAYGTRNSKDFRFETAEMIDNTNYTLHHATELLRLNVGGVHYTTLYETVARVHSSFFGHYLKIDSRSGKVVRFNAHIIDDGSGAIFLNRDGKLFAYVLQYMRDGRQAVLPRDESLLRQIQREAQYYCLEGLRQLVADTLQDFHNDTHSNETLDNIYAQVKQISHSLAFTTFNNRS</sequence>
<protein>
    <recommendedName>
        <fullName evidence="2">Potassium channel tetramerisation-type BTB domain-containing protein</fullName>
    </recommendedName>
</protein>
<dbReference type="PANTHER" id="PTHR14499:SF135">
    <property type="entry name" value="BTB DOMAIN-CONTAINING PROTEIN-RELATED"/>
    <property type="match status" value="1"/>
</dbReference>
<reference evidence="3" key="1">
    <citation type="submission" date="2023-06" db="EMBL/GenBank/DDBJ databases">
        <authorList>
            <person name="Delattre M."/>
        </authorList>
    </citation>
    <scope>NUCLEOTIDE SEQUENCE</scope>
    <source>
        <strain evidence="3">AF72</strain>
    </source>
</reference>
<dbReference type="InterPro" id="IPR003131">
    <property type="entry name" value="T1-type_BTB"/>
</dbReference>
<evidence type="ECO:0000313" key="4">
    <source>
        <dbReference type="Proteomes" id="UP001177023"/>
    </source>
</evidence>
<dbReference type="Pfam" id="PF02214">
    <property type="entry name" value="BTB_2"/>
    <property type="match status" value="1"/>
</dbReference>
<dbReference type="Gene3D" id="3.30.710.10">
    <property type="entry name" value="Potassium Channel Kv1.1, Chain A"/>
    <property type="match status" value="1"/>
</dbReference>
<comment type="caution">
    <text evidence="3">The sequence shown here is derived from an EMBL/GenBank/DDBJ whole genome shotgun (WGS) entry which is preliminary data.</text>
</comment>
<organism evidence="3 4">
    <name type="scientific">Mesorhabditis spiculigera</name>
    <dbReference type="NCBI Taxonomy" id="96644"/>
    <lineage>
        <taxon>Eukaryota</taxon>
        <taxon>Metazoa</taxon>
        <taxon>Ecdysozoa</taxon>
        <taxon>Nematoda</taxon>
        <taxon>Chromadorea</taxon>
        <taxon>Rhabditida</taxon>
        <taxon>Rhabditina</taxon>
        <taxon>Rhabditomorpha</taxon>
        <taxon>Rhabditoidea</taxon>
        <taxon>Rhabditidae</taxon>
        <taxon>Mesorhabditinae</taxon>
        <taxon>Mesorhabditis</taxon>
    </lineage>
</organism>
<dbReference type="Proteomes" id="UP001177023">
    <property type="component" value="Unassembled WGS sequence"/>
</dbReference>
<dbReference type="EMBL" id="CATQJA010002665">
    <property type="protein sequence ID" value="CAJ0583886.1"/>
    <property type="molecule type" value="Genomic_DNA"/>
</dbReference>
<proteinExistence type="predicted"/>
<evidence type="ECO:0000259" key="2">
    <source>
        <dbReference type="Pfam" id="PF02214"/>
    </source>
</evidence>
<keyword evidence="4" id="KW-1185">Reference proteome</keyword>
<feature type="non-terminal residue" evidence="3">
    <location>
        <position position="201"/>
    </location>
</feature>
<accession>A0AA36DC13</accession>
<dbReference type="PANTHER" id="PTHR14499">
    <property type="entry name" value="POTASSIUM CHANNEL TETRAMERIZATION DOMAIN-CONTAINING"/>
    <property type="match status" value="1"/>
</dbReference>
<evidence type="ECO:0000313" key="3">
    <source>
        <dbReference type="EMBL" id="CAJ0583886.1"/>
    </source>
</evidence>
<feature type="domain" description="Potassium channel tetramerisation-type BTB" evidence="2">
    <location>
        <begin position="59"/>
        <end position="157"/>
    </location>
</feature>
<dbReference type="SUPFAM" id="SSF54695">
    <property type="entry name" value="POZ domain"/>
    <property type="match status" value="1"/>
</dbReference>
<dbReference type="InterPro" id="IPR011333">
    <property type="entry name" value="SKP1/BTB/POZ_sf"/>
</dbReference>
<gene>
    <name evidence="3" type="ORF">MSPICULIGERA_LOCUS21954</name>
</gene>
<dbReference type="CDD" id="cd18316">
    <property type="entry name" value="BTB_POZ_KCTD-like"/>
    <property type="match status" value="1"/>
</dbReference>
<feature type="region of interest" description="Disordered" evidence="1">
    <location>
        <begin position="1"/>
        <end position="27"/>
    </location>
</feature>
<dbReference type="GO" id="GO:0051260">
    <property type="term" value="P:protein homooligomerization"/>
    <property type="evidence" value="ECO:0007669"/>
    <property type="project" value="InterPro"/>
</dbReference>
<dbReference type="AlphaFoldDB" id="A0AA36DC13"/>